<evidence type="ECO:0000256" key="1">
    <source>
        <dbReference type="SAM" id="Phobius"/>
    </source>
</evidence>
<dbReference type="EMBL" id="JARXVQ010000001">
    <property type="protein sequence ID" value="MDH6180727.1"/>
    <property type="molecule type" value="Genomic_DNA"/>
</dbReference>
<feature type="transmembrane region" description="Helical" evidence="1">
    <location>
        <begin position="158"/>
        <end position="185"/>
    </location>
</feature>
<reference evidence="2 3" key="1">
    <citation type="submission" date="2023-04" db="EMBL/GenBank/DDBJ databases">
        <title>Genome Encyclopedia of Bacteria and Archaea VI: Functional Genomics of Type Strains.</title>
        <authorList>
            <person name="Whitman W."/>
        </authorList>
    </citation>
    <scope>NUCLEOTIDE SEQUENCE [LARGE SCALE GENOMIC DNA]</scope>
    <source>
        <strain evidence="2 3">SG_E_30_P1</strain>
    </source>
</reference>
<feature type="transmembrane region" description="Helical" evidence="1">
    <location>
        <begin position="206"/>
        <end position="227"/>
    </location>
</feature>
<keyword evidence="3" id="KW-1185">Reference proteome</keyword>
<protein>
    <recommendedName>
        <fullName evidence="4">DUF4184 family protein</fullName>
    </recommendedName>
</protein>
<comment type="caution">
    <text evidence="2">The sequence shown here is derived from an EMBL/GenBank/DDBJ whole genome shotgun (WGS) entry which is preliminary data.</text>
</comment>
<gene>
    <name evidence="2" type="ORF">M2152_000909</name>
</gene>
<name>A0ABT6KL37_9MICO</name>
<dbReference type="InterPro" id="IPR025238">
    <property type="entry name" value="DUF4184"/>
</dbReference>
<proteinExistence type="predicted"/>
<accession>A0ABT6KL37</accession>
<organism evidence="2 3">
    <name type="scientific">Antiquaquibacter oligotrophicus</name>
    <dbReference type="NCBI Taxonomy" id="2880260"/>
    <lineage>
        <taxon>Bacteria</taxon>
        <taxon>Bacillati</taxon>
        <taxon>Actinomycetota</taxon>
        <taxon>Actinomycetes</taxon>
        <taxon>Micrococcales</taxon>
        <taxon>Microbacteriaceae</taxon>
        <taxon>Antiquaquibacter</taxon>
    </lineage>
</organism>
<feature type="transmembrane region" description="Helical" evidence="1">
    <location>
        <begin position="118"/>
        <end position="138"/>
    </location>
</feature>
<sequence>MPFTPAHAVVAIPFARTPLVPAAIAVGAMTPDAPLFFRVGIDYWFTHSPLGLVLVDLPLALGFLLVWRVVLRPALPQLSPRWVAERLPVSWSAATWPWPLSGWWDTWGGRRARLRPRLIATVTLVASLMIGIATHLVWDAFTHEGRWGSALVPGLSQSWGALAATDWLQIGSSCFGLLVIGWWAIASVRHATPSPLGWRVRPAVRWTAWLALPIFVAIAAPVVGLARGWPSDVGAVVFVERSALAGASAYLVFLGILSLGICVVIARHARDAR</sequence>
<feature type="transmembrane region" description="Helical" evidence="1">
    <location>
        <begin position="247"/>
        <end position="266"/>
    </location>
</feature>
<evidence type="ECO:0008006" key="4">
    <source>
        <dbReference type="Google" id="ProtNLM"/>
    </source>
</evidence>
<dbReference type="Proteomes" id="UP001160142">
    <property type="component" value="Unassembled WGS sequence"/>
</dbReference>
<feature type="transmembrane region" description="Helical" evidence="1">
    <location>
        <begin position="51"/>
        <end position="71"/>
    </location>
</feature>
<keyword evidence="1" id="KW-1133">Transmembrane helix</keyword>
<keyword evidence="1" id="KW-0812">Transmembrane</keyword>
<dbReference type="RefSeq" id="WP_322133067.1">
    <property type="nucleotide sequence ID" value="NZ_CP085036.1"/>
</dbReference>
<evidence type="ECO:0000313" key="3">
    <source>
        <dbReference type="Proteomes" id="UP001160142"/>
    </source>
</evidence>
<evidence type="ECO:0000313" key="2">
    <source>
        <dbReference type="EMBL" id="MDH6180727.1"/>
    </source>
</evidence>
<dbReference type="Pfam" id="PF13803">
    <property type="entry name" value="DUF4184"/>
    <property type="match status" value="1"/>
</dbReference>
<keyword evidence="1" id="KW-0472">Membrane</keyword>